<evidence type="ECO:0000256" key="8">
    <source>
        <dbReference type="ARBA" id="ARBA00023136"/>
    </source>
</evidence>
<dbReference type="GO" id="GO:0004144">
    <property type="term" value="F:diacylglycerol O-acyltransferase activity"/>
    <property type="evidence" value="ECO:0007669"/>
    <property type="project" value="TreeGrafter"/>
</dbReference>
<feature type="transmembrane region" description="Helical" evidence="12">
    <location>
        <begin position="171"/>
        <end position="191"/>
    </location>
</feature>
<gene>
    <name evidence="13" type="ORF">MATL_G00093310</name>
</gene>
<dbReference type="GO" id="GO:0005789">
    <property type="term" value="C:endoplasmic reticulum membrane"/>
    <property type="evidence" value="ECO:0007669"/>
    <property type="project" value="UniProtKB-SubCell"/>
</dbReference>
<dbReference type="AlphaFoldDB" id="A0A9D3T688"/>
<feature type="transmembrane region" description="Helical" evidence="12">
    <location>
        <begin position="69"/>
        <end position="94"/>
    </location>
</feature>
<evidence type="ECO:0000313" key="13">
    <source>
        <dbReference type="EMBL" id="KAG7473212.1"/>
    </source>
</evidence>
<keyword evidence="7 12" id="KW-1133">Transmembrane helix</keyword>
<comment type="similarity">
    <text evidence="3 10">Belongs to the membrane-bound acyltransferase family. Sterol o-acyltransferase subfamily.</text>
</comment>
<reference evidence="13" key="1">
    <citation type="submission" date="2021-01" db="EMBL/GenBank/DDBJ databases">
        <authorList>
            <person name="Zahm M."/>
            <person name="Roques C."/>
            <person name="Cabau C."/>
            <person name="Klopp C."/>
            <person name="Donnadieu C."/>
            <person name="Jouanno E."/>
            <person name="Lampietro C."/>
            <person name="Louis A."/>
            <person name="Herpin A."/>
            <person name="Echchiki A."/>
            <person name="Berthelot C."/>
            <person name="Parey E."/>
            <person name="Roest-Crollius H."/>
            <person name="Braasch I."/>
            <person name="Postlethwait J."/>
            <person name="Bobe J."/>
            <person name="Montfort J."/>
            <person name="Bouchez O."/>
            <person name="Begum T."/>
            <person name="Mejri S."/>
            <person name="Adams A."/>
            <person name="Chen W.-J."/>
            <person name="Guiguen Y."/>
        </authorList>
    </citation>
    <scope>NUCLEOTIDE SEQUENCE</scope>
    <source>
        <strain evidence="13">YG-15Mar2019-1</strain>
        <tissue evidence="13">Brain</tissue>
    </source>
</reference>
<feature type="region of interest" description="Disordered" evidence="11">
    <location>
        <begin position="1"/>
        <end position="44"/>
    </location>
</feature>
<evidence type="ECO:0000256" key="4">
    <source>
        <dbReference type="ARBA" id="ARBA00022679"/>
    </source>
</evidence>
<evidence type="ECO:0000256" key="12">
    <source>
        <dbReference type="SAM" id="Phobius"/>
    </source>
</evidence>
<evidence type="ECO:0000256" key="5">
    <source>
        <dbReference type="ARBA" id="ARBA00022692"/>
    </source>
</evidence>
<evidence type="ECO:0000256" key="7">
    <source>
        <dbReference type="ARBA" id="ARBA00022989"/>
    </source>
</evidence>
<protein>
    <recommendedName>
        <fullName evidence="10">O-acyltransferase</fullName>
    </recommendedName>
</protein>
<keyword evidence="9 10" id="KW-0012">Acyltransferase</keyword>
<name>A0A9D3T688_MEGAT</name>
<proteinExistence type="inferred from homology"/>
<sequence length="426" mass="48595">MSRYEEKPRTPGPFSEPLPGGEPVSSPPRDGSDTDSDPDPDSDPDMFCCHRVRDSLLSSASRFTNYRGILNWIIILLVLTHAHLFLENFIQHGFLVDLRKVLDHVTKSDYSCPSVYLLLGSNIFAVAALVVERSQDKGKLSPRAGCLLHVGNLVLMTLLPVAVVLKPDTRISTGGALLSVSIYTILAMKLYSYQETNRWYRQERNSGPGGGRGSEDGAETADHLTLGDLYYFLLAPTLCYQKDFPRTPKIRIHFLFQRLLEMVILTQLLVGIVQQWIAPIFQRSDTSFTNMDFTARVERLVELVAPNHFLCLTLFFLLSHSSLNFSAELLRFGDRRFYGDWWNADNLKTFWRKWSVPLHRWSHRHVYTPLVRRRVPANQAELIAFLVSAGVCEYVVALPLRTCRLWVFLLMVAELLVAVVWTPLRR</sequence>
<dbReference type="Proteomes" id="UP001046870">
    <property type="component" value="Chromosome 7"/>
</dbReference>
<feature type="transmembrane region" description="Helical" evidence="12">
    <location>
        <begin position="382"/>
        <end position="400"/>
    </location>
</feature>
<evidence type="ECO:0000256" key="3">
    <source>
        <dbReference type="ARBA" id="ARBA00009010"/>
    </source>
</evidence>
<keyword evidence="8 10" id="KW-0472">Membrane</keyword>
<keyword evidence="5 12" id="KW-0812">Transmembrane</keyword>
<dbReference type="GO" id="GO:0019432">
    <property type="term" value="P:triglyceride biosynthetic process"/>
    <property type="evidence" value="ECO:0007669"/>
    <property type="project" value="TreeGrafter"/>
</dbReference>
<organism evidence="13 14">
    <name type="scientific">Megalops atlanticus</name>
    <name type="common">Tarpon</name>
    <name type="synonym">Clupea gigantea</name>
    <dbReference type="NCBI Taxonomy" id="7932"/>
    <lineage>
        <taxon>Eukaryota</taxon>
        <taxon>Metazoa</taxon>
        <taxon>Chordata</taxon>
        <taxon>Craniata</taxon>
        <taxon>Vertebrata</taxon>
        <taxon>Euteleostomi</taxon>
        <taxon>Actinopterygii</taxon>
        <taxon>Neopterygii</taxon>
        <taxon>Teleostei</taxon>
        <taxon>Elopiformes</taxon>
        <taxon>Megalopidae</taxon>
        <taxon>Megalops</taxon>
    </lineage>
</organism>
<comment type="pathway">
    <text evidence="2">Lipid metabolism.</text>
</comment>
<dbReference type="PIRSF" id="PIRSF000439">
    <property type="entry name" value="Oat_ACAT_DAG_ARE"/>
    <property type="match status" value="1"/>
</dbReference>
<dbReference type="InterPro" id="IPR004299">
    <property type="entry name" value="MBOAT_fam"/>
</dbReference>
<dbReference type="OrthoDB" id="10039049at2759"/>
<feature type="transmembrane region" description="Helical" evidence="12">
    <location>
        <begin position="144"/>
        <end position="165"/>
    </location>
</feature>
<evidence type="ECO:0000256" key="9">
    <source>
        <dbReference type="ARBA" id="ARBA00023315"/>
    </source>
</evidence>
<dbReference type="Pfam" id="PF03062">
    <property type="entry name" value="MBOAT"/>
    <property type="match status" value="1"/>
</dbReference>
<feature type="transmembrane region" description="Helical" evidence="12">
    <location>
        <begin position="406"/>
        <end position="424"/>
    </location>
</feature>
<dbReference type="InterPro" id="IPR014371">
    <property type="entry name" value="Oat_ACAT_DAG_ARE"/>
</dbReference>
<accession>A0A9D3T688</accession>
<keyword evidence="4 10" id="KW-0808">Transferase</keyword>
<comment type="caution">
    <text evidence="13">The sequence shown here is derived from an EMBL/GenBank/DDBJ whole genome shotgun (WGS) entry which is preliminary data.</text>
</comment>
<evidence type="ECO:0000256" key="10">
    <source>
        <dbReference type="PIRNR" id="PIRNR000439"/>
    </source>
</evidence>
<keyword evidence="6 10" id="KW-0256">Endoplasmic reticulum</keyword>
<dbReference type="PANTHER" id="PTHR10408:SF7">
    <property type="entry name" value="DIACYLGLYCEROL O-ACYLTRANSFERASE 1"/>
    <property type="match status" value="1"/>
</dbReference>
<evidence type="ECO:0000256" key="6">
    <source>
        <dbReference type="ARBA" id="ARBA00022824"/>
    </source>
</evidence>
<feature type="transmembrane region" description="Helical" evidence="12">
    <location>
        <begin position="114"/>
        <end position="132"/>
    </location>
</feature>
<comment type="subcellular location">
    <subcellularLocation>
        <location evidence="1 10">Endoplasmic reticulum membrane</location>
        <topology evidence="1 10">Multi-pass membrane protein</topology>
    </subcellularLocation>
</comment>
<evidence type="ECO:0000256" key="2">
    <source>
        <dbReference type="ARBA" id="ARBA00005189"/>
    </source>
</evidence>
<evidence type="ECO:0000256" key="1">
    <source>
        <dbReference type="ARBA" id="ARBA00004477"/>
    </source>
</evidence>
<evidence type="ECO:0000256" key="11">
    <source>
        <dbReference type="SAM" id="MobiDB-lite"/>
    </source>
</evidence>
<dbReference type="PANTHER" id="PTHR10408">
    <property type="entry name" value="STEROL O-ACYLTRANSFERASE"/>
    <property type="match status" value="1"/>
</dbReference>
<evidence type="ECO:0000313" key="14">
    <source>
        <dbReference type="Proteomes" id="UP001046870"/>
    </source>
</evidence>
<keyword evidence="14" id="KW-1185">Reference proteome</keyword>
<dbReference type="EMBL" id="JAFDVH010000007">
    <property type="protein sequence ID" value="KAG7473212.1"/>
    <property type="molecule type" value="Genomic_DNA"/>
</dbReference>
<feature type="compositionally biased region" description="Acidic residues" evidence="11">
    <location>
        <begin position="33"/>
        <end position="44"/>
    </location>
</feature>